<dbReference type="Proteomes" id="UP000018320">
    <property type="component" value="Unassembled WGS sequence"/>
</dbReference>
<dbReference type="SMART" id="SM00248">
    <property type="entry name" value="ANK"/>
    <property type="match status" value="9"/>
</dbReference>
<name>V6TM55_GIAIN</name>
<dbReference type="PANTHER" id="PTHR24120:SF4">
    <property type="entry name" value="GH07239P"/>
    <property type="match status" value="1"/>
</dbReference>
<dbReference type="InterPro" id="IPR036770">
    <property type="entry name" value="Ankyrin_rpt-contain_sf"/>
</dbReference>
<reference evidence="4" key="1">
    <citation type="submission" date="2012-02" db="EMBL/GenBank/DDBJ databases">
        <title>Genome sequencing of Giardia lamblia Genotypes A2 and B isolates (DH and GS) and comparative analysis with the genomes of Genotypes A1 and E (WB and Pig).</title>
        <authorList>
            <person name="Adam R."/>
            <person name="Dahlstrom E."/>
            <person name="Martens C."/>
            <person name="Bruno D."/>
            <person name="Barbian K."/>
            <person name="Porcella S.F."/>
            <person name="Nash T."/>
        </authorList>
    </citation>
    <scope>NUCLEOTIDE SEQUENCE</scope>
    <source>
        <strain evidence="4">DH</strain>
    </source>
</reference>
<evidence type="ECO:0000256" key="2">
    <source>
        <dbReference type="SAM" id="MobiDB-lite"/>
    </source>
</evidence>
<dbReference type="PANTHER" id="PTHR24120">
    <property type="entry name" value="GH07239P"/>
    <property type="match status" value="1"/>
</dbReference>
<evidence type="ECO:0000256" key="1">
    <source>
        <dbReference type="PROSITE-ProRule" id="PRU00023"/>
    </source>
</evidence>
<evidence type="ECO:0000313" key="4">
    <source>
        <dbReference type="Proteomes" id="UP000018320"/>
    </source>
</evidence>
<dbReference type="EMBL" id="AHGT01000001">
    <property type="protein sequence ID" value="ESU39806.1"/>
    <property type="molecule type" value="Genomic_DNA"/>
</dbReference>
<sequence>MAGFLNFLVDTKPINSIKENMSTERHTEAALAKWFQSIVVQDYEYILANLRMAKSCNSEGHTALHLAVRANDLQMVHILTPHEAGCLNNEGSTALLIAASLNYSGICKALIPYEKAICTPDGRNALMVAAECGSVDALRALLSAYQIARDPSGTSELDYAVLSGSVDCVGLLLQSYGYSPDDLKIALHLARKRQSREIISVLEHACVNRMACSTKTSSHMHAAPALSKRPSSAKLINTATAAAVATVATSTASRNLISFASEINKIATSPKPSLSRVPSARLRRSSEVFNLHEYDNNINDNITQLRQDVLTATVRTNEILELADCALDKPCVDIHYNEKDTKPLEQQQSTRKSHSGGYLLSQSSSQTLARILNLERKGLASSYLQSKDSRQSLNVSQEEAIKQELDRLTARRTRLTRSLKETCEYNKYFAGSTSTLEQKSDQTIRSLEHELFVIDERIKELVRDLDRISIQTVEGAISPIPQHTDKPACLPLPQADSPFGSAAHQEQRNEQDLLKESLTIDDIRTTGRPKSARLQKNLKELRDSCASVKGTIQASEILSTIERVASKIYGIETNSSVGVHLQASISRSQAALAQTAGISEQIQCLKRKAEVEASMKNLETNYAGILQQSRYTQNAEGAGRLLSSQYTKLSAEKAELIRSTHTDDRPVSKIFKEKVISPERRHELLHRTLSERRDQCLLLDPSKTPLMQSVLRKSITDCKSNLQDAGKADGDRCTALMLAATNGFSAAVQLLVPFEQRMQDKYGQTALMKAAIANSPEVALILREHEAGIKDHEGHTALYYALLSRNMVVAEILKEYEGTYSAFGSQTTANKTELMTAAEKNDLVRVYSLLPAQGRMQDSNGKTALMYAVEANALPCIRLLAAKESGLRTTASHPEGPDFTALMLAVKSGNIEAAEILFPHEKQICRAYGPSIEAYAQTDAMKDLVARYQNEP</sequence>
<organism evidence="3 4">
    <name type="scientific">Giardia intestinalis</name>
    <name type="common">Giardia lamblia</name>
    <dbReference type="NCBI Taxonomy" id="5741"/>
    <lineage>
        <taxon>Eukaryota</taxon>
        <taxon>Metamonada</taxon>
        <taxon>Diplomonadida</taxon>
        <taxon>Hexamitidae</taxon>
        <taxon>Giardiinae</taxon>
        <taxon>Giardia</taxon>
    </lineage>
</organism>
<dbReference type="VEuPathDB" id="GiardiaDB:GL50581_1746"/>
<dbReference type="SUPFAM" id="SSF48403">
    <property type="entry name" value="Ankyrin repeat"/>
    <property type="match status" value="2"/>
</dbReference>
<dbReference type="Pfam" id="PF00023">
    <property type="entry name" value="Ank"/>
    <property type="match status" value="1"/>
</dbReference>
<dbReference type="InterPro" id="IPR002110">
    <property type="entry name" value="Ankyrin_rpt"/>
</dbReference>
<dbReference type="PROSITE" id="PS50088">
    <property type="entry name" value="ANK_REPEAT"/>
    <property type="match status" value="1"/>
</dbReference>
<dbReference type="Gene3D" id="1.25.40.20">
    <property type="entry name" value="Ankyrin repeat-containing domain"/>
    <property type="match status" value="3"/>
</dbReference>
<dbReference type="VEuPathDB" id="GiardiaDB:QR46_2688"/>
<gene>
    <name evidence="3" type="ORF">DHA2_151358</name>
</gene>
<dbReference type="VEuPathDB" id="GiardiaDB:GL50803_0014158"/>
<feature type="repeat" description="ANK" evidence="1">
    <location>
        <begin position="59"/>
        <end position="79"/>
    </location>
</feature>
<evidence type="ECO:0000313" key="3">
    <source>
        <dbReference type="EMBL" id="ESU39806.1"/>
    </source>
</evidence>
<dbReference type="AlphaFoldDB" id="V6TM55"/>
<proteinExistence type="predicted"/>
<dbReference type="Pfam" id="PF12796">
    <property type="entry name" value="Ank_2"/>
    <property type="match status" value="3"/>
</dbReference>
<dbReference type="PROSITE" id="PS50297">
    <property type="entry name" value="ANK_REP_REGION"/>
    <property type="match status" value="1"/>
</dbReference>
<reference evidence="3 4" key="2">
    <citation type="journal article" date="2013" name="Genome Biol. Evol.">
        <title>Genome sequencing of Giardia lamblia genotypes A2 and B isolates (DH and GS) and comparative analysis with the genomes of genotypes A1 and E (WB and Pig).</title>
        <authorList>
            <person name="Adam R.D."/>
            <person name="Dahlstrom E.W."/>
            <person name="Martens C.A."/>
            <person name="Bruno D.P."/>
            <person name="Barbian K.D."/>
            <person name="Ricklefs S.M."/>
            <person name="Hernandez M.M."/>
            <person name="Narla N.P."/>
            <person name="Patel R.B."/>
            <person name="Porcella S.F."/>
            <person name="Nash T.E."/>
        </authorList>
    </citation>
    <scope>NUCLEOTIDE SEQUENCE [LARGE SCALE GENOMIC DNA]</scope>
    <source>
        <strain evidence="3 4">DH</strain>
    </source>
</reference>
<dbReference type="VEuPathDB" id="GiardiaDB:DHA2_151358"/>
<comment type="caution">
    <text evidence="3">The sequence shown here is derived from an EMBL/GenBank/DDBJ whole genome shotgun (WGS) entry which is preliminary data.</text>
</comment>
<keyword evidence="1" id="KW-0040">ANK repeat</keyword>
<accession>V6TM55</accession>
<feature type="region of interest" description="Disordered" evidence="2">
    <location>
        <begin position="340"/>
        <end position="359"/>
    </location>
</feature>
<protein>
    <submittedName>
        <fullName evidence="3">Ankyrin repeat protein</fullName>
    </submittedName>
</protein>